<protein>
    <submittedName>
        <fullName evidence="4">Transmembrane protein</fullName>
    </submittedName>
</protein>
<keyword evidence="3" id="KW-1185">Reference proteome</keyword>
<reference evidence="4" key="1">
    <citation type="submission" date="2016-06" db="UniProtKB">
        <authorList>
            <consortium name="WormBaseParasite"/>
        </authorList>
    </citation>
    <scope>IDENTIFICATION</scope>
</reference>
<reference evidence="2 3" key="2">
    <citation type="submission" date="2018-11" db="EMBL/GenBank/DDBJ databases">
        <authorList>
            <consortium name="Pathogen Informatics"/>
        </authorList>
    </citation>
    <scope>NUCLEOTIDE SEQUENCE [LARGE SCALE GENOMIC DNA]</scope>
    <source>
        <strain evidence="2 3">Egypt</strain>
    </source>
</reference>
<dbReference type="WBParaSite" id="ECPE_0001571101-mRNA-1">
    <property type="protein sequence ID" value="ECPE_0001571101-mRNA-1"/>
    <property type="gene ID" value="ECPE_0001571101"/>
</dbReference>
<feature type="compositionally biased region" description="Polar residues" evidence="1">
    <location>
        <begin position="83"/>
        <end position="101"/>
    </location>
</feature>
<proteinExistence type="predicted"/>
<dbReference type="AlphaFoldDB" id="A0A183B8Y6"/>
<sequence length="174" mass="18134">MSPEANLDSIASSVVGQSPLGIIPSLDRIERRHRIRAKRVNFFTKVTVIGSHGHPAPTSGPSAPVGSAGTHPAALPPHPSPSRSYGSTIPGSLPPASSSLNGDRPDQSAIPSNYASLERPAQTDALLIAALVNSAVNLLSLSLVTFMCDASDLWLARSDATERAGSLFRSSHHS</sequence>
<accession>A0A183B8Y6</accession>
<evidence type="ECO:0000313" key="3">
    <source>
        <dbReference type="Proteomes" id="UP000272942"/>
    </source>
</evidence>
<evidence type="ECO:0000256" key="1">
    <source>
        <dbReference type="SAM" id="MobiDB-lite"/>
    </source>
</evidence>
<gene>
    <name evidence="2" type="ORF">ECPE_LOCUS15671</name>
</gene>
<feature type="region of interest" description="Disordered" evidence="1">
    <location>
        <begin position="51"/>
        <end position="111"/>
    </location>
</feature>
<evidence type="ECO:0000313" key="4">
    <source>
        <dbReference type="WBParaSite" id="ECPE_0001571101-mRNA-1"/>
    </source>
</evidence>
<evidence type="ECO:0000313" key="2">
    <source>
        <dbReference type="EMBL" id="VDP92943.1"/>
    </source>
</evidence>
<dbReference type="Proteomes" id="UP000272942">
    <property type="component" value="Unassembled WGS sequence"/>
</dbReference>
<organism evidence="4">
    <name type="scientific">Echinostoma caproni</name>
    <dbReference type="NCBI Taxonomy" id="27848"/>
    <lineage>
        <taxon>Eukaryota</taxon>
        <taxon>Metazoa</taxon>
        <taxon>Spiralia</taxon>
        <taxon>Lophotrochozoa</taxon>
        <taxon>Platyhelminthes</taxon>
        <taxon>Trematoda</taxon>
        <taxon>Digenea</taxon>
        <taxon>Plagiorchiida</taxon>
        <taxon>Echinostomata</taxon>
        <taxon>Echinostomatoidea</taxon>
        <taxon>Echinostomatidae</taxon>
        <taxon>Echinostoma</taxon>
    </lineage>
</organism>
<name>A0A183B8Y6_9TREM</name>
<dbReference type="EMBL" id="UZAN01061410">
    <property type="protein sequence ID" value="VDP92943.1"/>
    <property type="molecule type" value="Genomic_DNA"/>
</dbReference>